<evidence type="ECO:0000313" key="2">
    <source>
        <dbReference type="EMBL" id="KAG8387391.1"/>
    </source>
</evidence>
<dbReference type="EMBL" id="WHWC01000002">
    <property type="protein sequence ID" value="KAG8387391.1"/>
    <property type="molecule type" value="Genomic_DNA"/>
</dbReference>
<dbReference type="PANTHER" id="PTHR14374:SF0">
    <property type="entry name" value="TRAFFICKING PROTEIN PARTICLE COMPLEX SUBUNIT 11"/>
    <property type="match status" value="1"/>
</dbReference>
<keyword evidence="3" id="KW-1185">Reference proteome</keyword>
<proteinExistence type="predicted"/>
<dbReference type="AlphaFoldDB" id="A0AAV6Y3D2"/>
<comment type="caution">
    <text evidence="2">The sequence shown here is derived from an EMBL/GenBank/DDBJ whole genome shotgun (WGS) entry which is preliminary data.</text>
</comment>
<protein>
    <recommendedName>
        <fullName evidence="1">Trafficking protein particle complex subunit 11 domain-containing protein</fullName>
    </recommendedName>
</protein>
<dbReference type="Proteomes" id="UP000826271">
    <property type="component" value="Unassembled WGS sequence"/>
</dbReference>
<feature type="domain" description="Trafficking protein particle complex subunit 11" evidence="1">
    <location>
        <begin position="260"/>
        <end position="408"/>
    </location>
</feature>
<dbReference type="PANTHER" id="PTHR14374">
    <property type="entry name" value="FOIE GRAS"/>
    <property type="match status" value="1"/>
</dbReference>
<sequence length="415" mass="47187">MEEYPEELRTPPVALACLVGCSEVHALITDHLHSQQHPMNTIALPDFSKISVIPPKKPPRDVAEPVGGIMRRDWLSKHRTRIPAVVAALFSSHDVSGDPAQWLQVCTDLENLKATIRGRNIKLVVVVVTLSGHKDNTSEDRMIALRKRAEVDSKNLIIFVPDDELELKQSLSRHVALIMLSTAFAELANIYYRDEGRRIKVRVEKKSFSSMELNVRYCFKVAVYAEFRRDWLEALKLYEDAYHALREMVGTSTRLPPIQRLVEIKTIAEQLHFKMSTLLLHGGKVVEAIVWFRQHTANYRKLVGAPEVIFLHWEWLSRQYLVFAQLLETSSANVLLVPSMASVPADKPTEWEFHPAYYYQLAASYLKEKSVCLEFALSMSEDVGPIDGSESVVASAYLGQFSRLLEHEDTCIMQS</sequence>
<dbReference type="Pfam" id="PF11817">
    <property type="entry name" value="Foie-gras_1"/>
    <property type="match status" value="1"/>
</dbReference>
<accession>A0AAV6Y3D2</accession>
<organism evidence="2 3">
    <name type="scientific">Buddleja alternifolia</name>
    <dbReference type="NCBI Taxonomy" id="168488"/>
    <lineage>
        <taxon>Eukaryota</taxon>
        <taxon>Viridiplantae</taxon>
        <taxon>Streptophyta</taxon>
        <taxon>Embryophyta</taxon>
        <taxon>Tracheophyta</taxon>
        <taxon>Spermatophyta</taxon>
        <taxon>Magnoliopsida</taxon>
        <taxon>eudicotyledons</taxon>
        <taxon>Gunneridae</taxon>
        <taxon>Pentapetalae</taxon>
        <taxon>asterids</taxon>
        <taxon>lamiids</taxon>
        <taxon>Lamiales</taxon>
        <taxon>Scrophulariaceae</taxon>
        <taxon>Buddlejeae</taxon>
        <taxon>Buddleja</taxon>
    </lineage>
</organism>
<gene>
    <name evidence="2" type="ORF">BUALT_Bualt02G0016400</name>
</gene>
<name>A0AAV6Y3D2_9LAMI</name>
<evidence type="ECO:0000313" key="3">
    <source>
        <dbReference type="Proteomes" id="UP000826271"/>
    </source>
</evidence>
<evidence type="ECO:0000259" key="1">
    <source>
        <dbReference type="Pfam" id="PF11817"/>
    </source>
</evidence>
<dbReference type="InterPro" id="IPR021773">
    <property type="entry name" value="TPC11"/>
</dbReference>
<reference evidence="2" key="1">
    <citation type="submission" date="2019-10" db="EMBL/GenBank/DDBJ databases">
        <authorList>
            <person name="Zhang R."/>
            <person name="Pan Y."/>
            <person name="Wang J."/>
            <person name="Ma R."/>
            <person name="Yu S."/>
        </authorList>
    </citation>
    <scope>NUCLEOTIDE SEQUENCE</scope>
    <source>
        <strain evidence="2">LA-IB0</strain>
        <tissue evidence="2">Leaf</tissue>
    </source>
</reference>